<evidence type="ECO:0000256" key="2">
    <source>
        <dbReference type="SAM" id="SignalP"/>
    </source>
</evidence>
<accession>A0AAW1PFJ2</accession>
<evidence type="ECO:0000256" key="1">
    <source>
        <dbReference type="SAM" id="MobiDB-lite"/>
    </source>
</evidence>
<comment type="caution">
    <text evidence="3">The sequence shown here is derived from an EMBL/GenBank/DDBJ whole genome shotgun (WGS) entry which is preliminary data.</text>
</comment>
<feature type="compositionally biased region" description="Polar residues" evidence="1">
    <location>
        <begin position="202"/>
        <end position="231"/>
    </location>
</feature>
<organism evidence="3 4">
    <name type="scientific">[Myrmecia] bisecta</name>
    <dbReference type="NCBI Taxonomy" id="41462"/>
    <lineage>
        <taxon>Eukaryota</taxon>
        <taxon>Viridiplantae</taxon>
        <taxon>Chlorophyta</taxon>
        <taxon>core chlorophytes</taxon>
        <taxon>Trebouxiophyceae</taxon>
        <taxon>Trebouxiales</taxon>
        <taxon>Trebouxiaceae</taxon>
        <taxon>Myrmecia</taxon>
    </lineage>
</organism>
<dbReference type="EMBL" id="JALJOR010000013">
    <property type="protein sequence ID" value="KAK9806888.1"/>
    <property type="molecule type" value="Genomic_DNA"/>
</dbReference>
<protein>
    <submittedName>
        <fullName evidence="3">Uncharacterized protein</fullName>
    </submittedName>
</protein>
<dbReference type="AlphaFoldDB" id="A0AAW1PFJ2"/>
<evidence type="ECO:0000313" key="4">
    <source>
        <dbReference type="Proteomes" id="UP001489004"/>
    </source>
</evidence>
<evidence type="ECO:0000313" key="3">
    <source>
        <dbReference type="EMBL" id="KAK9806888.1"/>
    </source>
</evidence>
<feature type="region of interest" description="Disordered" evidence="1">
    <location>
        <begin position="202"/>
        <end position="267"/>
    </location>
</feature>
<name>A0AAW1PFJ2_9CHLO</name>
<proteinExistence type="predicted"/>
<keyword evidence="2" id="KW-0732">Signal</keyword>
<keyword evidence="4" id="KW-1185">Reference proteome</keyword>
<reference evidence="3 4" key="1">
    <citation type="journal article" date="2024" name="Nat. Commun.">
        <title>Phylogenomics reveals the evolutionary origins of lichenization in chlorophyte algae.</title>
        <authorList>
            <person name="Puginier C."/>
            <person name="Libourel C."/>
            <person name="Otte J."/>
            <person name="Skaloud P."/>
            <person name="Haon M."/>
            <person name="Grisel S."/>
            <person name="Petersen M."/>
            <person name="Berrin J.G."/>
            <person name="Delaux P.M."/>
            <person name="Dal Grande F."/>
            <person name="Keller J."/>
        </authorList>
    </citation>
    <scope>NUCLEOTIDE SEQUENCE [LARGE SCALE GENOMIC DNA]</scope>
    <source>
        <strain evidence="3 4">SAG 2043</strain>
    </source>
</reference>
<sequence length="301" mass="31423">MSVVAWLHATLACFLDNSLVLIYKLAGASAGTIDGTAHTSKAIASDVLGHVHVTVPSWIVRYLPASVQQALVVKERPEGTGPAPSAAGSGGSAAIERTATKDFFQSSLPANSKAAPKSVYVPPPADAVQYEESVSAAKPAAKPSNVHTLADASATVATAPAKDAHTLAVKANDGIMPGSQVPKLATPEKVLPPSVDTQLASEYQTPRQNGVTSVPGTPDYNTPVSPEYSSCTDEDDRHSGNSGHSFTGAPAAQDDIQVGKKQSRVKKLGKRISKRLKKLRRMLSVLQGVASFGQRRALVML</sequence>
<dbReference type="Proteomes" id="UP001489004">
    <property type="component" value="Unassembled WGS sequence"/>
</dbReference>
<gene>
    <name evidence="3" type="ORF">WJX72_006456</name>
</gene>
<feature type="chain" id="PRO_5043609693" evidence="2">
    <location>
        <begin position="31"/>
        <end position="301"/>
    </location>
</feature>
<feature type="signal peptide" evidence="2">
    <location>
        <begin position="1"/>
        <end position="30"/>
    </location>
</feature>